<protein>
    <submittedName>
        <fullName evidence="2">Uncharacterized protein</fullName>
    </submittedName>
</protein>
<keyword evidence="3" id="KW-1185">Reference proteome</keyword>
<dbReference type="AlphaFoldDB" id="K0RLS5"/>
<dbReference type="eggNOG" id="ENOG502QRBM">
    <property type="taxonomic scope" value="Eukaryota"/>
</dbReference>
<feature type="region of interest" description="Disordered" evidence="1">
    <location>
        <begin position="342"/>
        <end position="381"/>
    </location>
</feature>
<gene>
    <name evidence="2" type="ORF">THAOC_31181</name>
</gene>
<feature type="region of interest" description="Disordered" evidence="1">
    <location>
        <begin position="106"/>
        <end position="133"/>
    </location>
</feature>
<organism evidence="2 3">
    <name type="scientific">Thalassiosira oceanica</name>
    <name type="common">Marine diatom</name>
    <dbReference type="NCBI Taxonomy" id="159749"/>
    <lineage>
        <taxon>Eukaryota</taxon>
        <taxon>Sar</taxon>
        <taxon>Stramenopiles</taxon>
        <taxon>Ochrophyta</taxon>
        <taxon>Bacillariophyta</taxon>
        <taxon>Coscinodiscophyceae</taxon>
        <taxon>Thalassiosirophycidae</taxon>
        <taxon>Thalassiosirales</taxon>
        <taxon>Thalassiosiraceae</taxon>
        <taxon>Thalassiosira</taxon>
    </lineage>
</organism>
<feature type="compositionally biased region" description="Basic and acidic residues" evidence="1">
    <location>
        <begin position="359"/>
        <end position="381"/>
    </location>
</feature>
<evidence type="ECO:0000256" key="1">
    <source>
        <dbReference type="SAM" id="MobiDB-lite"/>
    </source>
</evidence>
<comment type="caution">
    <text evidence="2">The sequence shown here is derived from an EMBL/GenBank/DDBJ whole genome shotgun (WGS) entry which is preliminary data.</text>
</comment>
<name>K0RLS5_THAOC</name>
<reference evidence="2 3" key="1">
    <citation type="journal article" date="2012" name="Genome Biol.">
        <title>Genome and low-iron response of an oceanic diatom adapted to chronic iron limitation.</title>
        <authorList>
            <person name="Lommer M."/>
            <person name="Specht M."/>
            <person name="Roy A.S."/>
            <person name="Kraemer L."/>
            <person name="Andreson R."/>
            <person name="Gutowska M.A."/>
            <person name="Wolf J."/>
            <person name="Bergner S.V."/>
            <person name="Schilhabel M.B."/>
            <person name="Klostermeier U.C."/>
            <person name="Beiko R.G."/>
            <person name="Rosenstiel P."/>
            <person name="Hippler M."/>
            <person name="Laroche J."/>
        </authorList>
    </citation>
    <scope>NUCLEOTIDE SEQUENCE [LARGE SCALE GENOMIC DNA]</scope>
    <source>
        <strain evidence="2 3">CCMP1005</strain>
    </source>
</reference>
<evidence type="ECO:0000313" key="3">
    <source>
        <dbReference type="Proteomes" id="UP000266841"/>
    </source>
</evidence>
<feature type="compositionally biased region" description="Basic residues" evidence="1">
    <location>
        <begin position="345"/>
        <end position="358"/>
    </location>
</feature>
<sequence length="420" mass="46495">ALAVGHGLAAAAWLWALTRIHGVYYVRMGLTYRSRHATSAGMSPTTTLSAPISAKCHVLPTCRRHVGDIASIPPSARYYSQTQRNCGMVPVGPRRNDHDPIPASLQRAGGVGAASSVSRSPQRAKGRNHPTAGERTEAYVSAILLANPKELWHGSCWASTNDHDPIPASLQHARKQDPEPVGTEGEQAAFPEAFVGRTIGIKGLGVAIAAVAAALFLLPRRSTTRWSYSSIAGLLHLSSGILTWRPEAATVFLSAQDERMEEFSTKHKTSVFLMALIRAFLKGRRERLDLIIIPKIHGMEAHLVKQLKLVGWGFGLMVDHWVEHYHQVGYRYGSLEKQAGVRSRLEKRGRHPKVRMNRKRLDGLEKKRQHKNKESEEKARVKEEMREKAVVALEAKLVRLGDKKLNFLAALDEIDAVDVI</sequence>
<dbReference type="EMBL" id="AGNL01044356">
    <property type="protein sequence ID" value="EJK49891.1"/>
    <property type="molecule type" value="Genomic_DNA"/>
</dbReference>
<dbReference type="Proteomes" id="UP000266841">
    <property type="component" value="Unassembled WGS sequence"/>
</dbReference>
<feature type="non-terminal residue" evidence="2">
    <location>
        <position position="1"/>
    </location>
</feature>
<accession>K0RLS5</accession>
<proteinExistence type="predicted"/>
<evidence type="ECO:0000313" key="2">
    <source>
        <dbReference type="EMBL" id="EJK49891.1"/>
    </source>
</evidence>